<sequence length="211" mass="23419">MTAPAGWYVDDQGSTRWWDGSRWGEDAPVVATSPEFPSVPEGSDTNTAWVWLIVLLPVLSAIATIGYLVQMQQGMFEVLAVVPMDGSSSLDVDRFIAAEFNAFLTPWYLVLTLSGWVVYGLSVWFAALDARELAARGFVRPFPWAWTFLSSLVYVIGRHVVIRRRGGRTLAPLVVTIAIQVVMLLAASVWVSVFAAQLFETVFEMATTRRL</sequence>
<evidence type="ECO:0000313" key="3">
    <source>
        <dbReference type="EMBL" id="KJL22442.1"/>
    </source>
</evidence>
<proteinExistence type="predicted"/>
<evidence type="ECO:0000256" key="1">
    <source>
        <dbReference type="SAM" id="Phobius"/>
    </source>
</evidence>
<keyword evidence="1" id="KW-0472">Membrane</keyword>
<feature type="domain" description="DUF2510" evidence="2">
    <location>
        <begin position="5"/>
        <end position="26"/>
    </location>
</feature>
<feature type="transmembrane region" description="Helical" evidence="1">
    <location>
        <begin position="142"/>
        <end position="161"/>
    </location>
</feature>
<name>A0A0F0KNG2_9MICO</name>
<organism evidence="3 4">
    <name type="scientific">Microbacterium oxydans</name>
    <dbReference type="NCBI Taxonomy" id="82380"/>
    <lineage>
        <taxon>Bacteria</taxon>
        <taxon>Bacillati</taxon>
        <taxon>Actinomycetota</taxon>
        <taxon>Actinomycetes</taxon>
        <taxon>Micrococcales</taxon>
        <taxon>Microbacteriaceae</taxon>
        <taxon>Microbacterium</taxon>
    </lineage>
</organism>
<evidence type="ECO:0000313" key="4">
    <source>
        <dbReference type="Proteomes" id="UP000033725"/>
    </source>
</evidence>
<protein>
    <recommendedName>
        <fullName evidence="2">DUF2510 domain-containing protein</fullName>
    </recommendedName>
</protein>
<dbReference type="EMBL" id="JYIV01000025">
    <property type="protein sequence ID" value="KJL22442.1"/>
    <property type="molecule type" value="Genomic_DNA"/>
</dbReference>
<feature type="transmembrane region" description="Helical" evidence="1">
    <location>
        <begin position="107"/>
        <end position="127"/>
    </location>
</feature>
<keyword evidence="1" id="KW-1133">Transmembrane helix</keyword>
<dbReference type="Pfam" id="PF10708">
    <property type="entry name" value="DUF2510"/>
    <property type="match status" value="1"/>
</dbReference>
<feature type="transmembrane region" description="Helical" evidence="1">
    <location>
        <begin position="173"/>
        <end position="199"/>
    </location>
</feature>
<dbReference type="AlphaFoldDB" id="A0A0F0KNG2"/>
<dbReference type="Proteomes" id="UP000033725">
    <property type="component" value="Unassembled WGS sequence"/>
</dbReference>
<dbReference type="RefSeq" id="WP_052674653.1">
    <property type="nucleotide sequence ID" value="NZ_JYIV01000025.1"/>
</dbReference>
<dbReference type="PATRIC" id="fig|82380.10.peg.1764"/>
<feature type="transmembrane region" description="Helical" evidence="1">
    <location>
        <begin position="48"/>
        <end position="69"/>
    </location>
</feature>
<accession>A0A0F0KNG2</accession>
<evidence type="ECO:0000259" key="2">
    <source>
        <dbReference type="Pfam" id="PF10708"/>
    </source>
</evidence>
<keyword evidence="1" id="KW-0812">Transmembrane</keyword>
<dbReference type="InterPro" id="IPR018929">
    <property type="entry name" value="DUF2510"/>
</dbReference>
<comment type="caution">
    <text evidence="3">The sequence shown here is derived from an EMBL/GenBank/DDBJ whole genome shotgun (WGS) entry which is preliminary data.</text>
</comment>
<gene>
    <name evidence="3" type="ORF">RN51_01754</name>
</gene>
<reference evidence="3 4" key="1">
    <citation type="submission" date="2015-02" db="EMBL/GenBank/DDBJ databases">
        <title>Draft genome sequences of ten Microbacterium spp. with emphasis on heavy metal contaminated environments.</title>
        <authorList>
            <person name="Corretto E."/>
        </authorList>
    </citation>
    <scope>NUCLEOTIDE SEQUENCE [LARGE SCALE GENOMIC DNA]</scope>
    <source>
        <strain evidence="3 4">BEL163</strain>
    </source>
</reference>